<dbReference type="Gene3D" id="3.90.1300.10">
    <property type="entry name" value="Amidase signature (AS) domain"/>
    <property type="match status" value="1"/>
</dbReference>
<dbReference type="SUPFAM" id="SSF75304">
    <property type="entry name" value="Amidase signature (AS) enzymes"/>
    <property type="match status" value="1"/>
</dbReference>
<dbReference type="InterPro" id="IPR023631">
    <property type="entry name" value="Amidase_dom"/>
</dbReference>
<organism evidence="6 7">
    <name type="scientific">Ceraceosorus bombacis</name>
    <dbReference type="NCBI Taxonomy" id="401625"/>
    <lineage>
        <taxon>Eukaryota</taxon>
        <taxon>Fungi</taxon>
        <taxon>Dikarya</taxon>
        <taxon>Basidiomycota</taxon>
        <taxon>Ustilaginomycotina</taxon>
        <taxon>Exobasidiomycetes</taxon>
        <taxon>Ceraceosorales</taxon>
        <taxon>Ceraceosoraceae</taxon>
        <taxon>Ceraceosorus</taxon>
    </lineage>
</organism>
<feature type="domain" description="Amidase" evidence="5">
    <location>
        <begin position="67"/>
        <end position="601"/>
    </location>
</feature>
<dbReference type="STRING" id="401625.A0A0P1BPR6"/>
<dbReference type="GO" id="GO:0004040">
    <property type="term" value="F:amidase activity"/>
    <property type="evidence" value="ECO:0007669"/>
    <property type="project" value="UniProtKB-EC"/>
</dbReference>
<keyword evidence="7" id="KW-1185">Reference proteome</keyword>
<sequence>MWPFTSSNSLLIASHIQARDALIASAQDRLGLHPSPSEAALEAEILSSDIETITSGILDKKWTSTRVLQAYIRSSIRAQERCRPLTEIYYEQALKRAAWLDAEFQKTGKLVGPLHGVPLSVKEQYALRGTHLTVGFSSWIKNGPTDHTAAIVRLGEHLGAIPFVKTNVPQTMIAIDSRNPLFGQTSNPWNPHNICGGSSGGEAALLGADGSAAGLGSDIGGSLRVPTGFCGIYALKASGGRYPLHGGPAINPGFHAIHVVAGPMARSAKDLEVLHRAYIEALHPSDLSTIGDLSIRQHQRRFGAEAMPHLPLHAKWLDDPLGAAKARNGGKGKLRIGYYVCDGFNRTSPACIRGVLEAVSALQTAHGDNVELVEIPHTDLQIVKSIRIFNGLVSSDAFANFRKHIGTDRTDSALFVMFLVARVPTFLKVLLLSFVRFFLKDPSFAAAGGTAGRKTAGQYTSTEGEKDDFIEAWEERVWEGYRLDGIIAPVFPLPAPVVHGTDEISICASSTFLYNVLDTSVAIVPVTRVDAKVDRATYKDRSPLWGPQAHSDIARAAFKSTSGVLSWRIYSGKKALYNAEQSHGLPVAVQVITRPREDEKALGLMRLVDSALPPMHERGFGPGAYTRWAQKKNI</sequence>
<dbReference type="EMBL" id="CCYA01000270">
    <property type="protein sequence ID" value="CEH18423.1"/>
    <property type="molecule type" value="Genomic_DNA"/>
</dbReference>
<dbReference type="EC" id="3.5.1.4" evidence="3"/>
<evidence type="ECO:0000256" key="4">
    <source>
        <dbReference type="ARBA" id="ARBA00022801"/>
    </source>
</evidence>
<protein>
    <recommendedName>
        <fullName evidence="3">amidase</fullName>
        <ecNumber evidence="3">3.5.1.4</ecNumber>
    </recommendedName>
</protein>
<evidence type="ECO:0000256" key="3">
    <source>
        <dbReference type="ARBA" id="ARBA00012922"/>
    </source>
</evidence>
<comment type="similarity">
    <text evidence="2">Belongs to the amidase family.</text>
</comment>
<dbReference type="OrthoDB" id="6428749at2759"/>
<dbReference type="InterPro" id="IPR020556">
    <property type="entry name" value="Amidase_CS"/>
</dbReference>
<comment type="catalytic activity">
    <reaction evidence="1">
        <text>a monocarboxylic acid amide + H2O = a monocarboxylate + NH4(+)</text>
        <dbReference type="Rhea" id="RHEA:12020"/>
        <dbReference type="ChEBI" id="CHEBI:15377"/>
        <dbReference type="ChEBI" id="CHEBI:28938"/>
        <dbReference type="ChEBI" id="CHEBI:35757"/>
        <dbReference type="ChEBI" id="CHEBI:83628"/>
        <dbReference type="EC" id="3.5.1.4"/>
    </reaction>
</comment>
<dbReference type="PROSITE" id="PS00571">
    <property type="entry name" value="AMIDASES"/>
    <property type="match status" value="1"/>
</dbReference>
<evidence type="ECO:0000256" key="2">
    <source>
        <dbReference type="ARBA" id="ARBA00009199"/>
    </source>
</evidence>
<keyword evidence="4" id="KW-0378">Hydrolase</keyword>
<evidence type="ECO:0000313" key="7">
    <source>
        <dbReference type="Proteomes" id="UP000054845"/>
    </source>
</evidence>
<dbReference type="InterPro" id="IPR036928">
    <property type="entry name" value="AS_sf"/>
</dbReference>
<dbReference type="PANTHER" id="PTHR46072">
    <property type="entry name" value="AMIDASE-RELATED-RELATED"/>
    <property type="match status" value="1"/>
</dbReference>
<dbReference type="PANTHER" id="PTHR46072:SF11">
    <property type="entry name" value="AMIDASE-RELATED"/>
    <property type="match status" value="1"/>
</dbReference>
<dbReference type="Pfam" id="PF01425">
    <property type="entry name" value="Amidase"/>
    <property type="match status" value="1"/>
</dbReference>
<name>A0A0P1BPR6_9BASI</name>
<evidence type="ECO:0000259" key="5">
    <source>
        <dbReference type="Pfam" id="PF01425"/>
    </source>
</evidence>
<accession>A0A0P1BPR6</accession>
<dbReference type="AlphaFoldDB" id="A0A0P1BPR6"/>
<proteinExistence type="inferred from homology"/>
<dbReference type="Proteomes" id="UP000054845">
    <property type="component" value="Unassembled WGS sequence"/>
</dbReference>
<evidence type="ECO:0000256" key="1">
    <source>
        <dbReference type="ARBA" id="ARBA00001311"/>
    </source>
</evidence>
<evidence type="ECO:0000313" key="6">
    <source>
        <dbReference type="EMBL" id="CEH18423.1"/>
    </source>
</evidence>
<reference evidence="6 7" key="1">
    <citation type="submission" date="2014-09" db="EMBL/GenBank/DDBJ databases">
        <authorList>
            <person name="Magalhaes I.L.F."/>
            <person name="Oliveira U."/>
            <person name="Santos F.R."/>
            <person name="Vidigal T.H.D.A."/>
            <person name="Brescovit A.D."/>
            <person name="Santos A.J."/>
        </authorList>
    </citation>
    <scope>NUCLEOTIDE SEQUENCE [LARGE SCALE GENOMIC DNA]</scope>
</reference>